<sequence>MKTMTAGRRTAGRTAALVWLIAAGSAPVMAQRIGNVYGPALQAADGEQIYAHICRGCHMPKGQGAIGAGRYPALAGDPALASASFVALTVLNGRRNMPRFAPRADAGEFFFAMPVLSDAQVAAVTNYVRTHFGNHYSDRITAAEVRALPH</sequence>
<keyword evidence="8" id="KW-1185">Reference proteome</keyword>
<protein>
    <submittedName>
        <fullName evidence="7">C-type cytochrome</fullName>
    </submittedName>
</protein>
<keyword evidence="3 4" id="KW-0408">Iron</keyword>
<evidence type="ECO:0000313" key="8">
    <source>
        <dbReference type="Proteomes" id="UP001596114"/>
    </source>
</evidence>
<keyword evidence="2 4" id="KW-0479">Metal-binding</keyword>
<organism evidence="7 8">
    <name type="scientific">Rhodanobacter ginsengisoli</name>
    <dbReference type="NCBI Taxonomy" id="418646"/>
    <lineage>
        <taxon>Bacteria</taxon>
        <taxon>Pseudomonadati</taxon>
        <taxon>Pseudomonadota</taxon>
        <taxon>Gammaproteobacteria</taxon>
        <taxon>Lysobacterales</taxon>
        <taxon>Rhodanobacteraceae</taxon>
        <taxon>Rhodanobacter</taxon>
    </lineage>
</organism>
<dbReference type="Pfam" id="PF00034">
    <property type="entry name" value="Cytochrom_C"/>
    <property type="match status" value="1"/>
</dbReference>
<evidence type="ECO:0000256" key="5">
    <source>
        <dbReference type="SAM" id="SignalP"/>
    </source>
</evidence>
<dbReference type="SUPFAM" id="SSF46626">
    <property type="entry name" value="Cytochrome c"/>
    <property type="match status" value="1"/>
</dbReference>
<evidence type="ECO:0000256" key="3">
    <source>
        <dbReference type="ARBA" id="ARBA00023004"/>
    </source>
</evidence>
<dbReference type="PANTHER" id="PTHR35008">
    <property type="entry name" value="BLL4482 PROTEIN-RELATED"/>
    <property type="match status" value="1"/>
</dbReference>
<feature type="domain" description="Cytochrome c" evidence="6">
    <location>
        <begin position="41"/>
        <end position="132"/>
    </location>
</feature>
<feature type="signal peptide" evidence="5">
    <location>
        <begin position="1"/>
        <end position="30"/>
    </location>
</feature>
<dbReference type="EMBL" id="JBHSNF010000001">
    <property type="protein sequence ID" value="MFC5524991.1"/>
    <property type="molecule type" value="Genomic_DNA"/>
</dbReference>
<dbReference type="InterPro" id="IPR036909">
    <property type="entry name" value="Cyt_c-like_dom_sf"/>
</dbReference>
<dbReference type="PANTHER" id="PTHR35008:SF9">
    <property type="entry name" value="CYTOCHROME C DOMAIN-CONTAINING PROTEIN"/>
    <property type="match status" value="1"/>
</dbReference>
<dbReference type="Gene3D" id="1.10.760.10">
    <property type="entry name" value="Cytochrome c-like domain"/>
    <property type="match status" value="1"/>
</dbReference>
<evidence type="ECO:0000256" key="1">
    <source>
        <dbReference type="ARBA" id="ARBA00022617"/>
    </source>
</evidence>
<gene>
    <name evidence="7" type="ORF">ACFPPA_04485</name>
</gene>
<proteinExistence type="predicted"/>
<dbReference type="PROSITE" id="PS51007">
    <property type="entry name" value="CYTC"/>
    <property type="match status" value="1"/>
</dbReference>
<comment type="caution">
    <text evidence="7">The sequence shown here is derived from an EMBL/GenBank/DDBJ whole genome shotgun (WGS) entry which is preliminary data.</text>
</comment>
<keyword evidence="5" id="KW-0732">Signal</keyword>
<dbReference type="RefSeq" id="WP_377317654.1">
    <property type="nucleotide sequence ID" value="NZ_JBHSNF010000001.1"/>
</dbReference>
<dbReference type="Proteomes" id="UP001596114">
    <property type="component" value="Unassembled WGS sequence"/>
</dbReference>
<feature type="chain" id="PRO_5047304148" evidence="5">
    <location>
        <begin position="31"/>
        <end position="150"/>
    </location>
</feature>
<evidence type="ECO:0000256" key="4">
    <source>
        <dbReference type="PROSITE-ProRule" id="PRU00433"/>
    </source>
</evidence>
<evidence type="ECO:0000256" key="2">
    <source>
        <dbReference type="ARBA" id="ARBA00022723"/>
    </source>
</evidence>
<name>A0ABW0QJ63_9GAMM</name>
<dbReference type="InterPro" id="IPR009056">
    <property type="entry name" value="Cyt_c-like_dom"/>
</dbReference>
<accession>A0ABW0QJ63</accession>
<reference evidence="8" key="1">
    <citation type="journal article" date="2019" name="Int. J. Syst. Evol. Microbiol.">
        <title>The Global Catalogue of Microorganisms (GCM) 10K type strain sequencing project: providing services to taxonomists for standard genome sequencing and annotation.</title>
        <authorList>
            <consortium name="The Broad Institute Genomics Platform"/>
            <consortium name="The Broad Institute Genome Sequencing Center for Infectious Disease"/>
            <person name="Wu L."/>
            <person name="Ma J."/>
        </authorList>
    </citation>
    <scope>NUCLEOTIDE SEQUENCE [LARGE SCALE GENOMIC DNA]</scope>
    <source>
        <strain evidence="8">CGMCC 1.16619</strain>
    </source>
</reference>
<evidence type="ECO:0000259" key="6">
    <source>
        <dbReference type="PROSITE" id="PS51007"/>
    </source>
</evidence>
<keyword evidence="1 4" id="KW-0349">Heme</keyword>
<evidence type="ECO:0000313" key="7">
    <source>
        <dbReference type="EMBL" id="MFC5524991.1"/>
    </source>
</evidence>
<dbReference type="InterPro" id="IPR051459">
    <property type="entry name" value="Cytochrome_c-type_DH"/>
</dbReference>